<dbReference type="InterPro" id="IPR017907">
    <property type="entry name" value="Znf_RING_CS"/>
</dbReference>
<name>A0A9D5CJI3_9LILI</name>
<evidence type="ECO:0000256" key="2">
    <source>
        <dbReference type="ARBA" id="ARBA00022771"/>
    </source>
</evidence>
<feature type="region of interest" description="Disordered" evidence="5">
    <location>
        <begin position="153"/>
        <end position="197"/>
    </location>
</feature>
<feature type="compositionally biased region" description="Polar residues" evidence="5">
    <location>
        <begin position="254"/>
        <end position="272"/>
    </location>
</feature>
<dbReference type="GO" id="GO:0008270">
    <property type="term" value="F:zinc ion binding"/>
    <property type="evidence" value="ECO:0007669"/>
    <property type="project" value="UniProtKB-KW"/>
</dbReference>
<dbReference type="PANTHER" id="PTHR46293">
    <property type="entry name" value="E3 UBIQUITIN PROTEIN LIGASE DRIP1"/>
    <property type="match status" value="1"/>
</dbReference>
<dbReference type="Pfam" id="PF13923">
    <property type="entry name" value="zf-C3HC4_2"/>
    <property type="match status" value="1"/>
</dbReference>
<protein>
    <recommendedName>
        <fullName evidence="6">RING-type domain-containing protein</fullName>
    </recommendedName>
</protein>
<feature type="compositionally biased region" description="Basic and acidic residues" evidence="5">
    <location>
        <begin position="274"/>
        <end position="297"/>
    </location>
</feature>
<dbReference type="InterPro" id="IPR013083">
    <property type="entry name" value="Znf_RING/FYVE/PHD"/>
</dbReference>
<dbReference type="PROSITE" id="PS50089">
    <property type="entry name" value="ZF_RING_2"/>
    <property type="match status" value="1"/>
</dbReference>
<evidence type="ECO:0000256" key="5">
    <source>
        <dbReference type="SAM" id="MobiDB-lite"/>
    </source>
</evidence>
<dbReference type="PROSITE" id="PS00518">
    <property type="entry name" value="ZF_RING_1"/>
    <property type="match status" value="1"/>
</dbReference>
<dbReference type="InterPro" id="IPR044807">
    <property type="entry name" value="DRIP1-like"/>
</dbReference>
<dbReference type="AlphaFoldDB" id="A0A9D5CJI3"/>
<proteinExistence type="predicted"/>
<feature type="domain" description="RING-type" evidence="6">
    <location>
        <begin position="45"/>
        <end position="86"/>
    </location>
</feature>
<evidence type="ECO:0000256" key="4">
    <source>
        <dbReference type="PROSITE-ProRule" id="PRU00175"/>
    </source>
</evidence>
<feature type="compositionally biased region" description="Basic residues" evidence="5">
    <location>
        <begin position="308"/>
        <end position="321"/>
    </location>
</feature>
<gene>
    <name evidence="7" type="ORF">J5N97_016014</name>
</gene>
<keyword evidence="3" id="KW-0862">Zinc</keyword>
<keyword evidence="1" id="KW-0479">Metal-binding</keyword>
<dbReference type="Proteomes" id="UP001085076">
    <property type="component" value="Miscellaneous, Linkage group lg04"/>
</dbReference>
<evidence type="ECO:0000256" key="3">
    <source>
        <dbReference type="ARBA" id="ARBA00022833"/>
    </source>
</evidence>
<accession>A0A9D5CJI3</accession>
<dbReference type="EMBL" id="JAGGNH010000004">
    <property type="protein sequence ID" value="KAJ0974049.1"/>
    <property type="molecule type" value="Genomic_DNA"/>
</dbReference>
<reference evidence="7" key="1">
    <citation type="submission" date="2021-03" db="EMBL/GenBank/DDBJ databases">
        <authorList>
            <person name="Li Z."/>
            <person name="Yang C."/>
        </authorList>
    </citation>
    <scope>NUCLEOTIDE SEQUENCE</scope>
    <source>
        <strain evidence="7">Dzin_1.0</strain>
        <tissue evidence="7">Leaf</tissue>
    </source>
</reference>
<evidence type="ECO:0000313" key="8">
    <source>
        <dbReference type="Proteomes" id="UP001085076"/>
    </source>
</evidence>
<evidence type="ECO:0000256" key="1">
    <source>
        <dbReference type="ARBA" id="ARBA00022723"/>
    </source>
</evidence>
<keyword evidence="2 4" id="KW-0863">Zinc-finger</keyword>
<dbReference type="SUPFAM" id="SSF57850">
    <property type="entry name" value="RING/U-box"/>
    <property type="match status" value="1"/>
</dbReference>
<reference evidence="7" key="2">
    <citation type="journal article" date="2022" name="Hortic Res">
        <title>The genome of Dioscorea zingiberensis sheds light on the biosynthesis, origin and evolution of the medicinally important diosgenin saponins.</title>
        <authorList>
            <person name="Li Y."/>
            <person name="Tan C."/>
            <person name="Li Z."/>
            <person name="Guo J."/>
            <person name="Li S."/>
            <person name="Chen X."/>
            <person name="Wang C."/>
            <person name="Dai X."/>
            <person name="Yang H."/>
            <person name="Song W."/>
            <person name="Hou L."/>
            <person name="Xu J."/>
            <person name="Tong Z."/>
            <person name="Xu A."/>
            <person name="Yuan X."/>
            <person name="Wang W."/>
            <person name="Yang Q."/>
            <person name="Chen L."/>
            <person name="Sun Z."/>
            <person name="Wang K."/>
            <person name="Pan B."/>
            <person name="Chen J."/>
            <person name="Bao Y."/>
            <person name="Liu F."/>
            <person name="Qi X."/>
            <person name="Gang D.R."/>
            <person name="Wen J."/>
            <person name="Li J."/>
        </authorList>
    </citation>
    <scope>NUCLEOTIDE SEQUENCE</scope>
    <source>
        <strain evidence="7">Dzin_1.0</strain>
    </source>
</reference>
<organism evidence="7 8">
    <name type="scientific">Dioscorea zingiberensis</name>
    <dbReference type="NCBI Taxonomy" id="325984"/>
    <lineage>
        <taxon>Eukaryota</taxon>
        <taxon>Viridiplantae</taxon>
        <taxon>Streptophyta</taxon>
        <taxon>Embryophyta</taxon>
        <taxon>Tracheophyta</taxon>
        <taxon>Spermatophyta</taxon>
        <taxon>Magnoliopsida</taxon>
        <taxon>Liliopsida</taxon>
        <taxon>Dioscoreales</taxon>
        <taxon>Dioscoreaceae</taxon>
        <taxon>Dioscorea</taxon>
    </lineage>
</organism>
<dbReference type="PANTHER" id="PTHR46293:SF1">
    <property type="entry name" value="OS03G0632800 PROTEIN"/>
    <property type="match status" value="1"/>
</dbReference>
<comment type="caution">
    <text evidence="7">The sequence shown here is derived from an EMBL/GenBank/DDBJ whole genome shotgun (WGS) entry which is preliminary data.</text>
</comment>
<dbReference type="SMART" id="SM00184">
    <property type="entry name" value="RING"/>
    <property type="match status" value="1"/>
</dbReference>
<dbReference type="Gene3D" id="3.30.40.10">
    <property type="entry name" value="Zinc/RING finger domain, C3HC4 (zinc finger)"/>
    <property type="match status" value="1"/>
</dbReference>
<dbReference type="OrthoDB" id="1305878at2759"/>
<dbReference type="InterPro" id="IPR001841">
    <property type="entry name" value="Znf_RING"/>
</dbReference>
<dbReference type="GO" id="GO:0004842">
    <property type="term" value="F:ubiquitin-protein transferase activity"/>
    <property type="evidence" value="ECO:0007669"/>
    <property type="project" value="InterPro"/>
</dbReference>
<feature type="region of interest" description="Disordered" evidence="5">
    <location>
        <begin position="253"/>
        <end position="337"/>
    </location>
</feature>
<dbReference type="CDD" id="cd16525">
    <property type="entry name" value="RING-HC_PCGF"/>
    <property type="match status" value="1"/>
</dbReference>
<evidence type="ECO:0000259" key="6">
    <source>
        <dbReference type="PROSITE" id="PS50089"/>
    </source>
</evidence>
<keyword evidence="8" id="KW-1185">Reference proteome</keyword>
<sequence length="454" mass="49499">MQRGRRGGPVTREAAAAAAAAAAAREPPPQVVKVKKDLVIPCITCPLCNKLFDEATTISECLHTFCKKCILEKFNDEEIDYCPVCKIDLGCAPEEKLRPDHSLQDLRAKIFPSKSIKDTAPEFTPPVPLPARRKERSISSLVVNTPRVVVPQSGLTGRRTKAVGRRAATSSAPSPPINECPKKENDDNLMEDSSSPEALSKIIQNKKQNASNVDPSNLACHRVSENVGDPFLDKAELWKPLNCLVEAANRTKPLRSSSPQNHVVKAEQTNGLDSDAHFPKMKTREQANKSKAHDDKNGSVSLPEALPKAKRSNGAGRKKKEHATSAQASAQALVDAAGNRERRTSPVWFSLVAAPNQEGNPPLPQVSANYLRIKDGNLPVSFIQKYLVKKLNLPSEAEVEITCRGQPVVPTMLLHNLVDLWLQTGPSHRVQATLGTSAKEFVMVLSYGRKAHAS</sequence>
<evidence type="ECO:0000313" key="7">
    <source>
        <dbReference type="EMBL" id="KAJ0974049.1"/>
    </source>
</evidence>